<sequence length="48" mass="5605">MRESDTLNFLFIFLFSMPRQRANTINTLPLSYYGTKNYLLSAMLAARI</sequence>
<name>A0A8S5TM56_9CAUD</name>
<dbReference type="EMBL" id="BK032851">
    <property type="protein sequence ID" value="DAF64139.1"/>
    <property type="molecule type" value="Genomic_DNA"/>
</dbReference>
<evidence type="ECO:0000313" key="1">
    <source>
        <dbReference type="EMBL" id="DAF64139.1"/>
    </source>
</evidence>
<protein>
    <submittedName>
        <fullName evidence="1">Uncharacterized protein</fullName>
    </submittedName>
</protein>
<reference evidence="1" key="1">
    <citation type="journal article" date="2021" name="Proc. Natl. Acad. Sci. U.S.A.">
        <title>A Catalog of Tens of Thousands of Viruses from Human Metagenomes Reveals Hidden Associations with Chronic Diseases.</title>
        <authorList>
            <person name="Tisza M.J."/>
            <person name="Buck C.B."/>
        </authorList>
    </citation>
    <scope>NUCLEOTIDE SEQUENCE</scope>
    <source>
        <strain evidence="1">CtTIi48</strain>
    </source>
</reference>
<organism evidence="1">
    <name type="scientific">Siphoviridae sp. ctTIi48</name>
    <dbReference type="NCBI Taxonomy" id="2827875"/>
    <lineage>
        <taxon>Viruses</taxon>
        <taxon>Duplodnaviria</taxon>
        <taxon>Heunggongvirae</taxon>
        <taxon>Uroviricota</taxon>
        <taxon>Caudoviricetes</taxon>
    </lineage>
</organism>
<accession>A0A8S5TM56</accession>
<proteinExistence type="predicted"/>